<feature type="region of interest" description="Disordered" evidence="1">
    <location>
        <begin position="156"/>
        <end position="187"/>
    </location>
</feature>
<accession>A0A1Q9DMW6</accession>
<feature type="compositionally biased region" description="Basic and acidic residues" evidence="1">
    <location>
        <begin position="350"/>
        <end position="363"/>
    </location>
</feature>
<name>A0A1Q9DMW6_SYMMI</name>
<evidence type="ECO:0000313" key="2">
    <source>
        <dbReference type="EMBL" id="OLP96518.1"/>
    </source>
</evidence>
<feature type="compositionally biased region" description="Low complexity" evidence="1">
    <location>
        <begin position="210"/>
        <end position="223"/>
    </location>
</feature>
<protein>
    <submittedName>
        <fullName evidence="2">Uncharacterized protein</fullName>
    </submittedName>
</protein>
<dbReference type="AlphaFoldDB" id="A0A1Q9DMW6"/>
<feature type="compositionally biased region" description="Basic residues" evidence="1">
    <location>
        <begin position="387"/>
        <end position="397"/>
    </location>
</feature>
<organism evidence="2 3">
    <name type="scientific">Symbiodinium microadriaticum</name>
    <name type="common">Dinoflagellate</name>
    <name type="synonym">Zooxanthella microadriatica</name>
    <dbReference type="NCBI Taxonomy" id="2951"/>
    <lineage>
        <taxon>Eukaryota</taxon>
        <taxon>Sar</taxon>
        <taxon>Alveolata</taxon>
        <taxon>Dinophyceae</taxon>
        <taxon>Suessiales</taxon>
        <taxon>Symbiodiniaceae</taxon>
        <taxon>Symbiodinium</taxon>
    </lineage>
</organism>
<dbReference type="EMBL" id="LSRX01000464">
    <property type="protein sequence ID" value="OLP96518.1"/>
    <property type="molecule type" value="Genomic_DNA"/>
</dbReference>
<dbReference type="Proteomes" id="UP000186817">
    <property type="component" value="Unassembled WGS sequence"/>
</dbReference>
<reference evidence="2 3" key="1">
    <citation type="submission" date="2016-02" db="EMBL/GenBank/DDBJ databases">
        <title>Genome analysis of coral dinoflagellate symbionts highlights evolutionary adaptations to a symbiotic lifestyle.</title>
        <authorList>
            <person name="Aranda M."/>
            <person name="Li Y."/>
            <person name="Liew Y.J."/>
            <person name="Baumgarten S."/>
            <person name="Simakov O."/>
            <person name="Wilson M."/>
            <person name="Piel J."/>
            <person name="Ashoor H."/>
            <person name="Bougouffa S."/>
            <person name="Bajic V.B."/>
            <person name="Ryu T."/>
            <person name="Ravasi T."/>
            <person name="Bayer T."/>
            <person name="Micklem G."/>
            <person name="Kim H."/>
            <person name="Bhak J."/>
            <person name="Lajeunesse T.C."/>
            <person name="Voolstra C.R."/>
        </authorList>
    </citation>
    <scope>NUCLEOTIDE SEQUENCE [LARGE SCALE GENOMIC DNA]</scope>
    <source>
        <strain evidence="2 3">CCMP2467</strain>
    </source>
</reference>
<evidence type="ECO:0000256" key="1">
    <source>
        <dbReference type="SAM" id="MobiDB-lite"/>
    </source>
</evidence>
<comment type="caution">
    <text evidence="2">The sequence shown here is derived from an EMBL/GenBank/DDBJ whole genome shotgun (WGS) entry which is preliminary data.</text>
</comment>
<proteinExistence type="predicted"/>
<feature type="compositionally biased region" description="Basic and acidic residues" evidence="1">
    <location>
        <begin position="441"/>
        <end position="461"/>
    </location>
</feature>
<feature type="region of interest" description="Disordered" evidence="1">
    <location>
        <begin position="432"/>
        <end position="500"/>
    </location>
</feature>
<keyword evidence="3" id="KW-1185">Reference proteome</keyword>
<sequence length="593" mass="64901">MASEVECTIDGMASIWDACPQIRERLRAGHPLISEVSDKCVDVKTPSTYHFVLEPLLEKMKDANKKLPSVDALRVEIAEVLTNNNRQHEATDPEVPEFQQLCLTLEPSLQATVDMVNANRAARAAAAEVDDEDEDAYELQGAEDLSALLNQFSSAASAEVDSGASGSTEPPEREPAPSNAVPDPDLFETPIFAPIRIDLASPEPVPDPPAEATELPPEATLATGPTEALPDPSSTATRPTEPLPELSSSSKPPEPMPRPSTTKVTFQADAADGSPRVGREPAAMDTDETQPVDINTCKSPPPSTKRKPSPEASVSDMRADYKRTREARVKTEPRLPYNPYTPEASHPKARSSDEDFTPDEKVQSIHSMTPCRLNKKTKDPKAPSARGRGRGGRGRGRKSQDPGVEDAGVEGELKASLICGYTEEEWGAWYDSWELSEEQGDVEKATNEKQEPEMSEGDKSTAKPSAKKNPKVKKDPKPTPKAKAKSKSGKAAADKLDDADGTTAKREIFAGRRKPEKHEFNMARFDAIRCAFKTYVREEVSRPSMYEGPFWTFCMDHMEKAEGPITIDNINTTVDAIGRKYKKQVIDVNKIKP</sequence>
<dbReference type="OrthoDB" id="10393769at2759"/>
<feature type="compositionally biased region" description="Basic and acidic residues" evidence="1">
    <location>
        <begin position="317"/>
        <end position="333"/>
    </location>
</feature>
<evidence type="ECO:0000313" key="3">
    <source>
        <dbReference type="Proteomes" id="UP000186817"/>
    </source>
</evidence>
<feature type="compositionally biased region" description="Low complexity" evidence="1">
    <location>
        <begin position="238"/>
        <end position="251"/>
    </location>
</feature>
<gene>
    <name evidence="2" type="ORF">AK812_SmicGene21242</name>
</gene>
<feature type="region of interest" description="Disordered" evidence="1">
    <location>
        <begin position="199"/>
        <end position="412"/>
    </location>
</feature>